<dbReference type="Gramene" id="PRQ31754">
    <property type="protein sequence ID" value="PRQ31754"/>
    <property type="gene ID" value="RchiOBHm_Chr5g0038961"/>
</dbReference>
<comment type="caution">
    <text evidence="2">The sequence shown here is derived from an EMBL/GenBank/DDBJ whole genome shotgun (WGS) entry which is preliminary data.</text>
</comment>
<name>A0A2P6QC43_ROSCH</name>
<accession>A0A2P6QC43</accession>
<gene>
    <name evidence="2" type="ORF">RchiOBHm_Chr5g0038961</name>
</gene>
<evidence type="ECO:0000313" key="3">
    <source>
        <dbReference type="Proteomes" id="UP000238479"/>
    </source>
</evidence>
<dbReference type="GO" id="GO:0003676">
    <property type="term" value="F:nucleic acid binding"/>
    <property type="evidence" value="ECO:0007669"/>
    <property type="project" value="InterPro"/>
</dbReference>
<dbReference type="SUPFAM" id="SSF53098">
    <property type="entry name" value="Ribonuclease H-like"/>
    <property type="match status" value="1"/>
</dbReference>
<dbReference type="GO" id="GO:0004523">
    <property type="term" value="F:RNA-DNA hybrid ribonuclease activity"/>
    <property type="evidence" value="ECO:0007669"/>
    <property type="project" value="InterPro"/>
</dbReference>
<dbReference type="PANTHER" id="PTHR47723:SF19">
    <property type="entry name" value="POLYNUCLEOTIDYL TRANSFERASE, RIBONUCLEASE H-LIKE SUPERFAMILY PROTEIN"/>
    <property type="match status" value="1"/>
</dbReference>
<dbReference type="AlphaFoldDB" id="A0A2P6QC43"/>
<dbReference type="Proteomes" id="UP000238479">
    <property type="component" value="Chromosome 5"/>
</dbReference>
<evidence type="ECO:0000313" key="2">
    <source>
        <dbReference type="EMBL" id="PRQ31754.1"/>
    </source>
</evidence>
<keyword evidence="3" id="KW-1185">Reference proteome</keyword>
<dbReference type="InterPro" id="IPR012337">
    <property type="entry name" value="RNaseH-like_sf"/>
</dbReference>
<organism evidence="2 3">
    <name type="scientific">Rosa chinensis</name>
    <name type="common">China rose</name>
    <dbReference type="NCBI Taxonomy" id="74649"/>
    <lineage>
        <taxon>Eukaryota</taxon>
        <taxon>Viridiplantae</taxon>
        <taxon>Streptophyta</taxon>
        <taxon>Embryophyta</taxon>
        <taxon>Tracheophyta</taxon>
        <taxon>Spermatophyta</taxon>
        <taxon>Magnoliopsida</taxon>
        <taxon>eudicotyledons</taxon>
        <taxon>Gunneridae</taxon>
        <taxon>Pentapetalae</taxon>
        <taxon>rosids</taxon>
        <taxon>fabids</taxon>
        <taxon>Rosales</taxon>
        <taxon>Rosaceae</taxon>
        <taxon>Rosoideae</taxon>
        <taxon>Rosoideae incertae sedis</taxon>
        <taxon>Rosa</taxon>
    </lineage>
</organism>
<dbReference type="STRING" id="74649.A0A2P6QC43"/>
<dbReference type="PANTHER" id="PTHR47723">
    <property type="entry name" value="OS05G0353850 PROTEIN"/>
    <property type="match status" value="1"/>
</dbReference>
<dbReference type="Gene3D" id="3.30.420.10">
    <property type="entry name" value="Ribonuclease H-like superfamily/Ribonuclease H"/>
    <property type="match status" value="1"/>
</dbReference>
<dbReference type="EMBL" id="PDCK01000043">
    <property type="protein sequence ID" value="PRQ31754.1"/>
    <property type="molecule type" value="Genomic_DNA"/>
</dbReference>
<reference evidence="2 3" key="1">
    <citation type="journal article" date="2018" name="Nat. Genet.">
        <title>The Rosa genome provides new insights in the design of modern roses.</title>
        <authorList>
            <person name="Bendahmane M."/>
        </authorList>
    </citation>
    <scope>NUCLEOTIDE SEQUENCE [LARGE SCALE GENOMIC DNA]</scope>
    <source>
        <strain evidence="3">cv. Old Blush</strain>
    </source>
</reference>
<sequence length="189" mass="20860">MARHDEYMQANRSAAISFQDRSQPKKHWTPPADGFLKLNADGSFLPSIPYGGTGGVIRDSHGQFIAGFSCRMEFVSSPLHIELLALKNGLELLQAMQITRAVVESDCLLAVQAINLTVGELSSLSALITDLQSLLAATTEVELYFVPRQANVVAHRLASCSYESNINVDWFVNAPKFISDALMYDFHRI</sequence>
<dbReference type="OMA" id="MARHDEY"/>
<proteinExistence type="predicted"/>
<dbReference type="InterPro" id="IPR036397">
    <property type="entry name" value="RNaseH_sf"/>
</dbReference>
<dbReference type="Pfam" id="PF13456">
    <property type="entry name" value="RVT_3"/>
    <property type="match status" value="1"/>
</dbReference>
<dbReference type="InterPro" id="IPR002156">
    <property type="entry name" value="RNaseH_domain"/>
</dbReference>
<feature type="domain" description="RNase H type-1" evidence="1">
    <location>
        <begin position="39"/>
        <end position="159"/>
    </location>
</feature>
<dbReference type="CDD" id="cd06222">
    <property type="entry name" value="RNase_H_like"/>
    <property type="match status" value="1"/>
</dbReference>
<protein>
    <submittedName>
        <fullName evidence="2">Putative ribonuclease H-like domain-containing protein</fullName>
    </submittedName>
</protein>
<evidence type="ECO:0000259" key="1">
    <source>
        <dbReference type="Pfam" id="PF13456"/>
    </source>
</evidence>
<dbReference type="InterPro" id="IPR053151">
    <property type="entry name" value="RNase_H-like"/>
</dbReference>
<dbReference type="InterPro" id="IPR044730">
    <property type="entry name" value="RNase_H-like_dom_plant"/>
</dbReference>